<proteinExistence type="predicted"/>
<feature type="domain" description="HTH araC/xylS-type" evidence="4">
    <location>
        <begin position="233"/>
        <end position="331"/>
    </location>
</feature>
<dbReference type="PANTHER" id="PTHR47894:SF4">
    <property type="entry name" value="HTH-TYPE TRANSCRIPTIONAL REGULATOR GADX"/>
    <property type="match status" value="1"/>
</dbReference>
<dbReference type="OrthoDB" id="9803764at2"/>
<dbReference type="PROSITE" id="PS01124">
    <property type="entry name" value="HTH_ARAC_FAMILY_2"/>
    <property type="match status" value="1"/>
</dbReference>
<dbReference type="RefSeq" id="WP_083561394.1">
    <property type="nucleotide sequence ID" value="NZ_AQQV01000002.1"/>
</dbReference>
<dbReference type="PANTHER" id="PTHR47894">
    <property type="entry name" value="HTH-TYPE TRANSCRIPTIONAL REGULATOR GADX"/>
    <property type="match status" value="1"/>
</dbReference>
<keyword evidence="1" id="KW-0805">Transcription regulation</keyword>
<dbReference type="GO" id="GO:0005829">
    <property type="term" value="C:cytosol"/>
    <property type="evidence" value="ECO:0007669"/>
    <property type="project" value="TreeGrafter"/>
</dbReference>
<keyword evidence="3" id="KW-0804">Transcription</keyword>
<dbReference type="AlphaFoldDB" id="A0A1Y1SF75"/>
<dbReference type="GO" id="GO:0003700">
    <property type="term" value="F:DNA-binding transcription factor activity"/>
    <property type="evidence" value="ECO:0007669"/>
    <property type="project" value="InterPro"/>
</dbReference>
<dbReference type="Pfam" id="PF12625">
    <property type="entry name" value="Arabinose_bd"/>
    <property type="match status" value="1"/>
</dbReference>
<reference evidence="5 6" key="1">
    <citation type="submission" date="2013-04" db="EMBL/GenBank/DDBJ databases">
        <title>Oceanococcus atlanticus 22II-S10r2 Genome Sequencing.</title>
        <authorList>
            <person name="Lai Q."/>
            <person name="Li G."/>
            <person name="Shao Z."/>
        </authorList>
    </citation>
    <scope>NUCLEOTIDE SEQUENCE [LARGE SCALE GENOMIC DNA]</scope>
    <source>
        <strain evidence="5 6">22II-S10r2</strain>
    </source>
</reference>
<evidence type="ECO:0000313" key="5">
    <source>
        <dbReference type="EMBL" id="ORE87192.1"/>
    </source>
</evidence>
<dbReference type="EMBL" id="AQQV01000002">
    <property type="protein sequence ID" value="ORE87192.1"/>
    <property type="molecule type" value="Genomic_DNA"/>
</dbReference>
<evidence type="ECO:0000256" key="3">
    <source>
        <dbReference type="ARBA" id="ARBA00023163"/>
    </source>
</evidence>
<dbReference type="STRING" id="1317117.ATO7_09132"/>
<organism evidence="5 6">
    <name type="scientific">Oceanococcus atlanticus</name>
    <dbReference type="NCBI Taxonomy" id="1317117"/>
    <lineage>
        <taxon>Bacteria</taxon>
        <taxon>Pseudomonadati</taxon>
        <taxon>Pseudomonadota</taxon>
        <taxon>Gammaproteobacteria</taxon>
        <taxon>Chromatiales</taxon>
        <taxon>Oceanococcaceae</taxon>
        <taxon>Oceanococcus</taxon>
    </lineage>
</organism>
<keyword evidence="6" id="KW-1185">Reference proteome</keyword>
<dbReference type="Proteomes" id="UP000192342">
    <property type="component" value="Unassembled WGS sequence"/>
</dbReference>
<comment type="caution">
    <text evidence="5">The sequence shown here is derived from an EMBL/GenBank/DDBJ whole genome shotgun (WGS) entry which is preliminary data.</text>
</comment>
<sequence length="337" mass="37876">MSTLIRAANLAGIEELMAQLGGDAHTLLARHHINPQLIHDPDAYVPYRSLAAVIEQAAVDTQCSDFGLRIAHWQGLDMLGPVAVIARAANDVLHAFEGIARYLHIHGPALKLSLRGRNEAGDYCFAFRIEDRGLRNLTQSYELSMANGARILSMLSAHNARPARIYFTHAPLSSKVTYQRAFECPIEFEAEYSGFDLRESDARRPLSSADPQTLRIAQRYLESRGPAGRQLSEQVAELIDRLLATGQCRIDTVAEQLAMHPRSLQRHLNQEGTRFETMLDEIRRDKARTYLAMTAMRFSQISGLLGYADQSTFNRACRRWYQATPKALRKRLAAELT</sequence>
<name>A0A1Y1SF75_9GAMM</name>
<dbReference type="InterPro" id="IPR009057">
    <property type="entry name" value="Homeodomain-like_sf"/>
</dbReference>
<evidence type="ECO:0000313" key="6">
    <source>
        <dbReference type="Proteomes" id="UP000192342"/>
    </source>
</evidence>
<protein>
    <submittedName>
        <fullName evidence="5">AraC family transcriptional regulator</fullName>
    </submittedName>
</protein>
<gene>
    <name evidence="5" type="ORF">ATO7_09132</name>
</gene>
<evidence type="ECO:0000256" key="1">
    <source>
        <dbReference type="ARBA" id="ARBA00023015"/>
    </source>
</evidence>
<dbReference type="InterPro" id="IPR032687">
    <property type="entry name" value="AraC-type_N"/>
</dbReference>
<dbReference type="Pfam" id="PF12833">
    <property type="entry name" value="HTH_18"/>
    <property type="match status" value="1"/>
</dbReference>
<dbReference type="InterPro" id="IPR018060">
    <property type="entry name" value="HTH_AraC"/>
</dbReference>
<evidence type="ECO:0000259" key="4">
    <source>
        <dbReference type="PROSITE" id="PS01124"/>
    </source>
</evidence>
<dbReference type="GO" id="GO:0000976">
    <property type="term" value="F:transcription cis-regulatory region binding"/>
    <property type="evidence" value="ECO:0007669"/>
    <property type="project" value="TreeGrafter"/>
</dbReference>
<dbReference type="SMART" id="SM00342">
    <property type="entry name" value="HTH_ARAC"/>
    <property type="match status" value="1"/>
</dbReference>
<evidence type="ECO:0000256" key="2">
    <source>
        <dbReference type="ARBA" id="ARBA00023125"/>
    </source>
</evidence>
<accession>A0A1Y1SF75</accession>
<keyword evidence="2" id="KW-0238">DNA-binding</keyword>
<dbReference type="SUPFAM" id="SSF46689">
    <property type="entry name" value="Homeodomain-like"/>
    <property type="match status" value="1"/>
</dbReference>
<dbReference type="Gene3D" id="1.10.10.60">
    <property type="entry name" value="Homeodomain-like"/>
    <property type="match status" value="1"/>
</dbReference>